<comment type="similarity">
    <text evidence="2">Belongs to the GerABKC lipoprotein family.</text>
</comment>
<keyword evidence="5" id="KW-0472">Membrane</keyword>
<evidence type="ECO:0000259" key="8">
    <source>
        <dbReference type="Pfam" id="PF05504"/>
    </source>
</evidence>
<dbReference type="InterPro" id="IPR057336">
    <property type="entry name" value="GerAC_N"/>
</dbReference>
<evidence type="ECO:0000256" key="7">
    <source>
        <dbReference type="ARBA" id="ARBA00023288"/>
    </source>
</evidence>
<dbReference type="Pfam" id="PF05504">
    <property type="entry name" value="Spore_GerAC"/>
    <property type="match status" value="1"/>
</dbReference>
<keyword evidence="4" id="KW-0732">Signal</keyword>
<dbReference type="RefSeq" id="WP_379187905.1">
    <property type="nucleotide sequence ID" value="NZ_JBHSOW010000032.1"/>
</dbReference>
<dbReference type="Pfam" id="PF25198">
    <property type="entry name" value="Spore_GerAC_N"/>
    <property type="match status" value="1"/>
</dbReference>
<evidence type="ECO:0000313" key="10">
    <source>
        <dbReference type="EMBL" id="MFC5649398.1"/>
    </source>
</evidence>
<dbReference type="Gene3D" id="3.30.300.210">
    <property type="entry name" value="Nutrient germinant receptor protein C, domain 3"/>
    <property type="match status" value="1"/>
</dbReference>
<dbReference type="PANTHER" id="PTHR35789:SF1">
    <property type="entry name" value="SPORE GERMINATION PROTEIN B3"/>
    <property type="match status" value="1"/>
</dbReference>
<protein>
    <submittedName>
        <fullName evidence="10">Ger(X)C family spore germination protein</fullName>
    </submittedName>
</protein>
<evidence type="ECO:0000313" key="11">
    <source>
        <dbReference type="Proteomes" id="UP001596047"/>
    </source>
</evidence>
<dbReference type="Gene3D" id="6.20.190.10">
    <property type="entry name" value="Nutrient germinant receptor protein C, domain 1"/>
    <property type="match status" value="1"/>
</dbReference>
<keyword evidence="7" id="KW-0449">Lipoprotein</keyword>
<evidence type="ECO:0000256" key="2">
    <source>
        <dbReference type="ARBA" id="ARBA00007886"/>
    </source>
</evidence>
<dbReference type="EMBL" id="JBHSOW010000032">
    <property type="protein sequence ID" value="MFC5649398.1"/>
    <property type="molecule type" value="Genomic_DNA"/>
</dbReference>
<accession>A0ABW0VVZ2</accession>
<dbReference type="InterPro" id="IPR046953">
    <property type="entry name" value="Spore_GerAC-like_C"/>
</dbReference>
<evidence type="ECO:0000256" key="5">
    <source>
        <dbReference type="ARBA" id="ARBA00023136"/>
    </source>
</evidence>
<dbReference type="PANTHER" id="PTHR35789">
    <property type="entry name" value="SPORE GERMINATION PROTEIN B3"/>
    <property type="match status" value="1"/>
</dbReference>
<organism evidence="10 11">
    <name type="scientific">Paenibacillus solisilvae</name>
    <dbReference type="NCBI Taxonomy" id="2486751"/>
    <lineage>
        <taxon>Bacteria</taxon>
        <taxon>Bacillati</taxon>
        <taxon>Bacillota</taxon>
        <taxon>Bacilli</taxon>
        <taxon>Bacillales</taxon>
        <taxon>Paenibacillaceae</taxon>
        <taxon>Paenibacillus</taxon>
    </lineage>
</organism>
<proteinExistence type="inferred from homology"/>
<dbReference type="NCBIfam" id="TIGR02887">
    <property type="entry name" value="spore_ger_x_C"/>
    <property type="match status" value="1"/>
</dbReference>
<dbReference type="Proteomes" id="UP001596047">
    <property type="component" value="Unassembled WGS sequence"/>
</dbReference>
<dbReference type="PROSITE" id="PS51257">
    <property type="entry name" value="PROKAR_LIPOPROTEIN"/>
    <property type="match status" value="1"/>
</dbReference>
<comment type="caution">
    <text evidence="10">The sequence shown here is derived from an EMBL/GenBank/DDBJ whole genome shotgun (WGS) entry which is preliminary data.</text>
</comment>
<dbReference type="InterPro" id="IPR038501">
    <property type="entry name" value="Spore_GerAC_C_sf"/>
</dbReference>
<evidence type="ECO:0000256" key="1">
    <source>
        <dbReference type="ARBA" id="ARBA00004635"/>
    </source>
</evidence>
<keyword evidence="6" id="KW-0564">Palmitate</keyword>
<sequence>MRLFALMLCGFVCLGVMTGCWNRKELNDLSIVVGFGIDKAKNQYKVSAQVVNPGAYDMKTGSANLAPVTLYSSYGPTVSEAIRRMTTMTPRFNYFAHLRILIFSEELSREGIGKTLDYMSRNREFRNDFNIIVARGVKAEQLLNFMTPLERNPSNSMFKMLEVSTKVWSPSVSTKLDQLVTSLSVEGSSAVLTGIRLKGDIEEGAKSSNVSAIKPSAHYEYGGLAIFRRDKLIGWMNEKESRGYSTITDQVDESIVTIDCPSGGKLSVSGIRVQSEIKASLAQRKPEFDITIKGEGDIEDMECKLGLQKESQLKELQTRLEDEIAGFCQAALSKARRVKSDIFGFGNALHRSNPRYWNKVKKDWQNDWTESQVHIHVHYVIRRLGTISSGVMDEMKE</sequence>
<evidence type="ECO:0000256" key="6">
    <source>
        <dbReference type="ARBA" id="ARBA00023139"/>
    </source>
</evidence>
<evidence type="ECO:0000256" key="3">
    <source>
        <dbReference type="ARBA" id="ARBA00022544"/>
    </source>
</evidence>
<feature type="domain" description="Spore germination GerAC-like C-terminal" evidence="8">
    <location>
        <begin position="223"/>
        <end position="385"/>
    </location>
</feature>
<comment type="subcellular location">
    <subcellularLocation>
        <location evidence="1">Membrane</location>
        <topology evidence="1">Lipid-anchor</topology>
    </subcellularLocation>
</comment>
<feature type="domain" description="Spore germination protein N-terminal" evidence="9">
    <location>
        <begin position="22"/>
        <end position="196"/>
    </location>
</feature>
<evidence type="ECO:0000256" key="4">
    <source>
        <dbReference type="ARBA" id="ARBA00022729"/>
    </source>
</evidence>
<gene>
    <name evidence="10" type="ORF">ACFPYJ_09690</name>
</gene>
<evidence type="ECO:0000259" key="9">
    <source>
        <dbReference type="Pfam" id="PF25198"/>
    </source>
</evidence>
<name>A0ABW0VVZ2_9BACL</name>
<keyword evidence="11" id="KW-1185">Reference proteome</keyword>
<dbReference type="InterPro" id="IPR008844">
    <property type="entry name" value="Spore_GerAC-like"/>
</dbReference>
<keyword evidence="3" id="KW-0309">Germination</keyword>
<reference evidence="11" key="1">
    <citation type="journal article" date="2019" name="Int. J. Syst. Evol. Microbiol.">
        <title>The Global Catalogue of Microorganisms (GCM) 10K type strain sequencing project: providing services to taxonomists for standard genome sequencing and annotation.</title>
        <authorList>
            <consortium name="The Broad Institute Genomics Platform"/>
            <consortium name="The Broad Institute Genome Sequencing Center for Infectious Disease"/>
            <person name="Wu L."/>
            <person name="Ma J."/>
        </authorList>
    </citation>
    <scope>NUCLEOTIDE SEQUENCE [LARGE SCALE GENOMIC DNA]</scope>
    <source>
        <strain evidence="11">CGMCC 1.3240</strain>
    </source>
</reference>